<dbReference type="RefSeq" id="WP_135532765.1">
    <property type="nucleotide sequence ID" value="NZ_SRKZ01000008.1"/>
</dbReference>
<gene>
    <name evidence="1" type="ORF">EU557_22645</name>
</gene>
<name>A0A4Z0MDM8_9BACT</name>
<dbReference type="EMBL" id="SRKZ01000008">
    <property type="protein sequence ID" value="TGD77579.1"/>
    <property type="molecule type" value="Genomic_DNA"/>
</dbReference>
<reference evidence="1 2" key="1">
    <citation type="submission" date="2019-04" db="EMBL/GenBank/DDBJ databases">
        <authorList>
            <person name="Feng G."/>
            <person name="Zhang J."/>
            <person name="Zhu H."/>
        </authorList>
    </citation>
    <scope>NUCLEOTIDE SEQUENCE [LARGE SCALE GENOMIC DNA]</scope>
    <source>
        <strain evidence="1 2">JCM 19491</strain>
    </source>
</reference>
<keyword evidence="2" id="KW-1185">Reference proteome</keyword>
<proteinExistence type="predicted"/>
<dbReference type="Proteomes" id="UP000298284">
    <property type="component" value="Unassembled WGS sequence"/>
</dbReference>
<evidence type="ECO:0000313" key="1">
    <source>
        <dbReference type="EMBL" id="TGD77579.1"/>
    </source>
</evidence>
<organism evidence="1 2">
    <name type="scientific">Hymenobacter wooponensis</name>
    <dbReference type="NCBI Taxonomy" id="1525360"/>
    <lineage>
        <taxon>Bacteria</taxon>
        <taxon>Pseudomonadati</taxon>
        <taxon>Bacteroidota</taxon>
        <taxon>Cytophagia</taxon>
        <taxon>Cytophagales</taxon>
        <taxon>Hymenobacteraceae</taxon>
        <taxon>Hymenobacter</taxon>
    </lineage>
</organism>
<comment type="caution">
    <text evidence="1">The sequence shown here is derived from an EMBL/GenBank/DDBJ whole genome shotgun (WGS) entry which is preliminary data.</text>
</comment>
<dbReference type="AlphaFoldDB" id="A0A4Z0MDM8"/>
<accession>A0A4Z0MDM8</accession>
<sequence length="66" mass="7702">MNARGLFQSLLSRWWRHRAYAKVPYPYQSWTQLAATGDKANFYPDFLRAAVARERAARLAKMRKAA</sequence>
<evidence type="ECO:0000313" key="2">
    <source>
        <dbReference type="Proteomes" id="UP000298284"/>
    </source>
</evidence>
<protein>
    <submittedName>
        <fullName evidence="1">Uncharacterized protein</fullName>
    </submittedName>
</protein>